<dbReference type="InterPro" id="IPR021027">
    <property type="entry name" value="Transposase_put_HTH"/>
</dbReference>
<dbReference type="RefSeq" id="WP_060459113.1">
    <property type="nucleotide sequence ID" value="NZ_AP014808.1"/>
</dbReference>
<proteinExistence type="inferred from homology"/>
<protein>
    <submittedName>
        <fullName evidence="11">Transposase</fullName>
    </submittedName>
</protein>
<dbReference type="KEGG" id="lae:LBAT_0211"/>
<dbReference type="Pfam" id="PF07282">
    <property type="entry name" value="Cas12f1-like_TNB"/>
    <property type="match status" value="1"/>
</dbReference>
<evidence type="ECO:0000313" key="11">
    <source>
        <dbReference type="EMBL" id="BAQ56600.1"/>
    </source>
</evidence>
<feature type="domain" description="Cas12f1-like TNB" evidence="9">
    <location>
        <begin position="345"/>
        <end position="418"/>
    </location>
</feature>
<dbReference type="Pfam" id="PF01385">
    <property type="entry name" value="OrfB_IS605"/>
    <property type="match status" value="1"/>
</dbReference>
<keyword evidence="3" id="KW-0815">Transposition</keyword>
<gene>
    <name evidence="11" type="ORF">LBAT_0211</name>
</gene>
<keyword evidence="6" id="KW-0238">DNA-binding</keyword>
<dbReference type="GO" id="GO:0046872">
    <property type="term" value="F:metal ion binding"/>
    <property type="evidence" value="ECO:0007669"/>
    <property type="project" value="UniProtKB-KW"/>
</dbReference>
<comment type="similarity">
    <text evidence="2">In the N-terminal section; belongs to the transposase 2 family.</text>
</comment>
<dbReference type="NCBIfam" id="TIGR01766">
    <property type="entry name" value="IS200/IS605 family accessory protein TnpB-like domain"/>
    <property type="match status" value="1"/>
</dbReference>
<dbReference type="STRING" id="1600.LBAT_0211"/>
<dbReference type="EMBL" id="AP014808">
    <property type="protein sequence ID" value="BAQ56600.1"/>
    <property type="molecule type" value="Genomic_DNA"/>
</dbReference>
<evidence type="ECO:0000313" key="12">
    <source>
        <dbReference type="Proteomes" id="UP000035709"/>
    </source>
</evidence>
<feature type="domain" description="Transposase putative helix-turn-helix" evidence="10">
    <location>
        <begin position="18"/>
        <end position="56"/>
    </location>
</feature>
<evidence type="ECO:0000259" key="10">
    <source>
        <dbReference type="Pfam" id="PF12323"/>
    </source>
</evidence>
<dbReference type="NCBIfam" id="NF040570">
    <property type="entry name" value="guided_TnpB"/>
    <property type="match status" value="1"/>
</dbReference>
<organism evidence="11 12">
    <name type="scientific">Lactobacillus acetotolerans</name>
    <dbReference type="NCBI Taxonomy" id="1600"/>
    <lineage>
        <taxon>Bacteria</taxon>
        <taxon>Bacillati</taxon>
        <taxon>Bacillota</taxon>
        <taxon>Bacilli</taxon>
        <taxon>Lactobacillales</taxon>
        <taxon>Lactobacillaceae</taxon>
        <taxon>Lactobacillus</taxon>
    </lineage>
</organism>
<comment type="similarity">
    <text evidence="1">In the C-terminal section; belongs to the transposase 35 family.</text>
</comment>
<dbReference type="InterPro" id="IPR010095">
    <property type="entry name" value="Cas12f1-like_TNB"/>
</dbReference>
<dbReference type="AlphaFoldDB" id="A0A0D6A235"/>
<evidence type="ECO:0000256" key="2">
    <source>
        <dbReference type="ARBA" id="ARBA00011044"/>
    </source>
</evidence>
<dbReference type="PANTHER" id="PTHR30405">
    <property type="entry name" value="TRANSPOSASE"/>
    <property type="match status" value="1"/>
</dbReference>
<evidence type="ECO:0000259" key="9">
    <source>
        <dbReference type="Pfam" id="PF07282"/>
    </source>
</evidence>
<sequence>MAFKTKLAEHEIQLGTRQYRIYPEGEQIAWIWQLFGANRFVWNQFVATFEARYEANPELKFPKISVLKSWLPLMRKEHEWLKRVNSTSLQFTVERFSDAMWAFLTKKQIKQGKPRFKSRKYYSQTATIKNVKYQTKTGAQAQIAVLSPHHLRIGKKNGITLRTSSLNNLRNVRIQKAVISYRQDLDRYYISFSVVKDKRQLAQYQVKSKKTGKSVGIDVGLGKEWLVTSDGKRFGVPATFKLGKAMLKRQSHCDRNRTAIEKRVARFNQSHKEAKIDKYDYANWQKLRKTKSKYQLKIRNIRYDYLQKVTTELVKSYDVIVIEDLKIKNLLGNHKLAHNIANASWGMFRRLLAYKCEWYGKKLIVVKPQYTSQICSECGKKNPRFAHMKTRDWLAIREWDCPYCHAHHDRDVNASKNILARAVSLGSKISKIQAGAQPC</sequence>
<dbReference type="Proteomes" id="UP000035709">
    <property type="component" value="Chromosome"/>
</dbReference>
<feature type="domain" description="Probable transposase IS891/IS1136/IS1341" evidence="8">
    <location>
        <begin position="206"/>
        <end position="332"/>
    </location>
</feature>
<accession>A0A0D6A235</accession>
<keyword evidence="5" id="KW-0862">Zinc</keyword>
<keyword evidence="12" id="KW-1185">Reference proteome</keyword>
<evidence type="ECO:0000259" key="8">
    <source>
        <dbReference type="Pfam" id="PF01385"/>
    </source>
</evidence>
<keyword evidence="4" id="KW-0479">Metal-binding</keyword>
<evidence type="ECO:0000256" key="3">
    <source>
        <dbReference type="ARBA" id="ARBA00022578"/>
    </source>
</evidence>
<dbReference type="PATRIC" id="fig|1600.4.peg.216"/>
<evidence type="ECO:0000256" key="4">
    <source>
        <dbReference type="ARBA" id="ARBA00022723"/>
    </source>
</evidence>
<evidence type="ECO:0000256" key="1">
    <source>
        <dbReference type="ARBA" id="ARBA00008761"/>
    </source>
</evidence>
<dbReference type="OrthoDB" id="56768at2"/>
<evidence type="ECO:0000256" key="6">
    <source>
        <dbReference type="ARBA" id="ARBA00023125"/>
    </source>
</evidence>
<dbReference type="InterPro" id="IPR001959">
    <property type="entry name" value="Transposase"/>
</dbReference>
<dbReference type="GO" id="GO:0003677">
    <property type="term" value="F:DNA binding"/>
    <property type="evidence" value="ECO:0007669"/>
    <property type="project" value="UniProtKB-KW"/>
</dbReference>
<reference evidence="11 12" key="1">
    <citation type="submission" date="2015-03" db="EMBL/GenBank/DDBJ databases">
        <title>Complete genome sequence of Lactobacillus acetotolerans NBRC 13120.</title>
        <authorList>
            <person name="Toh H."/>
            <person name="Morita H."/>
            <person name="Fujita N."/>
        </authorList>
    </citation>
    <scope>NUCLEOTIDE SEQUENCE [LARGE SCALE GENOMIC DNA]</scope>
    <source>
        <strain evidence="11 12">NBRC 13120</strain>
    </source>
</reference>
<keyword evidence="7" id="KW-0233">DNA recombination</keyword>
<dbReference type="GO" id="GO:0006310">
    <property type="term" value="P:DNA recombination"/>
    <property type="evidence" value="ECO:0007669"/>
    <property type="project" value="UniProtKB-KW"/>
</dbReference>
<evidence type="ECO:0000256" key="5">
    <source>
        <dbReference type="ARBA" id="ARBA00022833"/>
    </source>
</evidence>
<dbReference type="PANTHER" id="PTHR30405:SF25">
    <property type="entry name" value="RNA-GUIDED DNA ENDONUCLEASE INSQ-RELATED"/>
    <property type="match status" value="1"/>
</dbReference>
<name>A0A0D6A235_9LACO</name>
<dbReference type="GO" id="GO:0032196">
    <property type="term" value="P:transposition"/>
    <property type="evidence" value="ECO:0007669"/>
    <property type="project" value="UniProtKB-KW"/>
</dbReference>
<dbReference type="InterPro" id="IPR051399">
    <property type="entry name" value="RNA-guided_DNA_endo/Transpos"/>
</dbReference>
<dbReference type="Pfam" id="PF12323">
    <property type="entry name" value="HTH_OrfB_IS605"/>
    <property type="match status" value="1"/>
</dbReference>
<evidence type="ECO:0000256" key="7">
    <source>
        <dbReference type="ARBA" id="ARBA00023172"/>
    </source>
</evidence>